<evidence type="ECO:0000313" key="2">
    <source>
        <dbReference type="EMBL" id="AOH86494.1"/>
    </source>
</evidence>
<organism evidence="2 3">
    <name type="scientific">Sphingomonas panacis</name>
    <dbReference type="NCBI Taxonomy" id="1560345"/>
    <lineage>
        <taxon>Bacteria</taxon>
        <taxon>Pseudomonadati</taxon>
        <taxon>Pseudomonadota</taxon>
        <taxon>Alphaproteobacteria</taxon>
        <taxon>Sphingomonadales</taxon>
        <taxon>Sphingomonadaceae</taxon>
        <taxon>Sphingomonas</taxon>
    </lineage>
</organism>
<dbReference type="STRING" id="1560345.AWL63_03835"/>
<dbReference type="Pfam" id="PF00583">
    <property type="entry name" value="Acetyltransf_1"/>
    <property type="match status" value="1"/>
</dbReference>
<dbReference type="Proteomes" id="UP000094256">
    <property type="component" value="Chromosome"/>
</dbReference>
<dbReference type="EMBL" id="CP014168">
    <property type="protein sequence ID" value="AOH86494.1"/>
    <property type="molecule type" value="Genomic_DNA"/>
</dbReference>
<accession>A0A1B3ZGE2</accession>
<dbReference type="InterPro" id="IPR000182">
    <property type="entry name" value="GNAT_dom"/>
</dbReference>
<sequence length="171" mass="18830">MSQANVTLEVARPADLPAFKQALQEAFSAPVIEQFGGLADGAIPSDADLDRSIGAPGAVVLHIASDGRNVGGAVVTIDGHRHHNSLDLLFIVPGVHGRGLGFKAWSAIELRFPDTVCWQTHTPYFDRRNIHFYVNKCGFRIVEFFNRHHPEPAKPGLADLLGGMFRFEKYR</sequence>
<evidence type="ECO:0000313" key="3">
    <source>
        <dbReference type="Proteomes" id="UP000094256"/>
    </source>
</evidence>
<keyword evidence="2" id="KW-0808">Transferase</keyword>
<feature type="domain" description="N-acetyltransferase" evidence="1">
    <location>
        <begin position="6"/>
        <end position="171"/>
    </location>
</feature>
<dbReference type="Gene3D" id="3.40.630.30">
    <property type="match status" value="1"/>
</dbReference>
<dbReference type="SUPFAM" id="SSF55729">
    <property type="entry name" value="Acyl-CoA N-acyltransferases (Nat)"/>
    <property type="match status" value="1"/>
</dbReference>
<evidence type="ECO:0000259" key="1">
    <source>
        <dbReference type="PROSITE" id="PS51186"/>
    </source>
</evidence>
<keyword evidence="3" id="KW-1185">Reference proteome</keyword>
<protein>
    <submittedName>
        <fullName evidence="2">Gcn5-related n-acetyltransferase</fullName>
    </submittedName>
</protein>
<dbReference type="InterPro" id="IPR016181">
    <property type="entry name" value="Acyl_CoA_acyltransferase"/>
</dbReference>
<proteinExistence type="predicted"/>
<dbReference type="PROSITE" id="PS51186">
    <property type="entry name" value="GNAT"/>
    <property type="match status" value="1"/>
</dbReference>
<name>A0A1B3ZGE2_9SPHN</name>
<dbReference type="AlphaFoldDB" id="A0A1B3ZGE2"/>
<dbReference type="GO" id="GO:0016747">
    <property type="term" value="F:acyltransferase activity, transferring groups other than amino-acyl groups"/>
    <property type="evidence" value="ECO:0007669"/>
    <property type="project" value="InterPro"/>
</dbReference>
<reference evidence="2 3" key="1">
    <citation type="submission" date="2016-01" db="EMBL/GenBank/DDBJ databases">
        <title>Complete genome and mega plasmid sequence of Sphingomonas panacis DCY99 elicits systemic resistance in rice to Xanthomonas oryzae.</title>
        <authorList>
            <person name="Kim Y.J."/>
            <person name="Yang D.C."/>
            <person name="Sing P."/>
        </authorList>
    </citation>
    <scope>NUCLEOTIDE SEQUENCE [LARGE SCALE GENOMIC DNA]</scope>
    <source>
        <strain evidence="2 3">DCY99</strain>
    </source>
</reference>
<dbReference type="OrthoDB" id="9786032at2"/>
<gene>
    <name evidence="2" type="ORF">AWL63_03835</name>
</gene>
<dbReference type="KEGG" id="span:AWL63_03835"/>